<feature type="transmembrane region" description="Helical" evidence="1">
    <location>
        <begin position="12"/>
        <end position="31"/>
    </location>
</feature>
<dbReference type="PATRIC" id="fig|1300253.3.peg.4747"/>
<geneLocation type="plasmid" evidence="2">
    <name>unnamed</name>
</geneLocation>
<evidence type="ECO:0000313" key="2">
    <source>
        <dbReference type="EMBL" id="AGP79982.1"/>
    </source>
</evidence>
<protein>
    <submittedName>
        <fullName evidence="2">Uncharacterized protein</fullName>
    </submittedName>
</protein>
<feature type="transmembrane region" description="Helical" evidence="1">
    <location>
        <begin position="43"/>
        <end position="63"/>
    </location>
</feature>
<keyword evidence="1" id="KW-0812">Transmembrane</keyword>
<sequence length="66" mass="6899">MPRFLWVWLKDATLDVGVAFFVLGLGTQLFSTSLDSGSLSASVVLLVIGFVLVAVSVVIAVMLGDG</sequence>
<dbReference type="Proteomes" id="UP000014909">
    <property type="component" value="Plasmid unnamed"/>
</dbReference>
<dbReference type="AlphaFoldDB" id="S5AIH3"/>
<proteinExistence type="predicted"/>
<organism evidence="2 3">
    <name type="scientific">Alteromonas mediterranea 615</name>
    <dbReference type="NCBI Taxonomy" id="1300253"/>
    <lineage>
        <taxon>Bacteria</taxon>
        <taxon>Pseudomonadati</taxon>
        <taxon>Pseudomonadota</taxon>
        <taxon>Gammaproteobacteria</taxon>
        <taxon>Alteromonadales</taxon>
        <taxon>Alteromonadaceae</taxon>
        <taxon>Alteromonas/Salinimonas group</taxon>
        <taxon>Alteromonas</taxon>
    </lineage>
</organism>
<reference evidence="2 3" key="1">
    <citation type="journal article" date="2013" name="Genome Biol. Evol.">
        <title>Genomic Diversity of "Deep Ecotype" Alteromonas macleodii Isolates: Evidence for Pan-Mediterranean Clonal Frames.</title>
        <authorList>
            <person name="Lopez-Perez M."/>
            <person name="Gonzaga A."/>
            <person name="Rodriguez-Valera F."/>
        </authorList>
    </citation>
    <scope>NUCLEOTIDE SEQUENCE [LARGE SCALE GENOMIC DNA]</scope>
    <source>
        <strain evidence="3">'English Channel 615'</strain>
        <plasmid evidence="3">Plasmid</plasmid>
    </source>
</reference>
<keyword evidence="2" id="KW-0614">Plasmid</keyword>
<name>S5AIH3_9ALTE</name>
<gene>
    <name evidence="2" type="ORF">I633_22811</name>
</gene>
<dbReference type="HOGENOM" id="CLU_2821596_0_0_6"/>
<evidence type="ECO:0000313" key="3">
    <source>
        <dbReference type="Proteomes" id="UP000014909"/>
    </source>
</evidence>
<keyword evidence="1" id="KW-0472">Membrane</keyword>
<evidence type="ECO:0000256" key="1">
    <source>
        <dbReference type="SAM" id="Phobius"/>
    </source>
</evidence>
<dbReference type="KEGG" id="amh:I633_22811"/>
<dbReference type="BioCyc" id="AMAC1300253:G12YX-3629-MONOMER"/>
<keyword evidence="1" id="KW-1133">Transmembrane helix</keyword>
<accession>S5AIH3</accession>
<dbReference type="EMBL" id="CP004847">
    <property type="protein sequence ID" value="AGP79982.1"/>
    <property type="molecule type" value="Genomic_DNA"/>
</dbReference>